<dbReference type="RefSeq" id="WP_168880945.1">
    <property type="nucleotide sequence ID" value="NZ_JABAIL010000001.1"/>
</dbReference>
<proteinExistence type="predicted"/>
<comment type="caution">
    <text evidence="2">The sequence shown here is derived from an EMBL/GenBank/DDBJ whole genome shotgun (WGS) entry which is preliminary data.</text>
</comment>
<feature type="transmembrane region" description="Helical" evidence="1">
    <location>
        <begin position="108"/>
        <end position="127"/>
    </location>
</feature>
<dbReference type="AlphaFoldDB" id="A0A7X8SHH4"/>
<evidence type="ECO:0000313" key="2">
    <source>
        <dbReference type="EMBL" id="NLR90237.1"/>
    </source>
</evidence>
<accession>A0A7X8SHH4</accession>
<evidence type="ECO:0008006" key="4">
    <source>
        <dbReference type="Google" id="ProtNLM"/>
    </source>
</evidence>
<reference evidence="2 3" key="1">
    <citation type="submission" date="2020-04" db="EMBL/GenBank/DDBJ databases">
        <title>Flammeovirga sp. SR4, a novel species isolated from seawater.</title>
        <authorList>
            <person name="Wang X."/>
        </authorList>
    </citation>
    <scope>NUCLEOTIDE SEQUENCE [LARGE SCALE GENOMIC DNA]</scope>
    <source>
        <strain evidence="2 3">SR4</strain>
    </source>
</reference>
<gene>
    <name evidence="2" type="ORF">HGP29_03420</name>
</gene>
<keyword evidence="1" id="KW-0472">Membrane</keyword>
<protein>
    <recommendedName>
        <fullName evidence="4">DoxX family protein</fullName>
    </recommendedName>
</protein>
<feature type="transmembrane region" description="Helical" evidence="1">
    <location>
        <begin position="6"/>
        <end position="27"/>
    </location>
</feature>
<keyword evidence="1" id="KW-1133">Transmembrane helix</keyword>
<dbReference type="Proteomes" id="UP000585050">
    <property type="component" value="Unassembled WGS sequence"/>
</dbReference>
<keyword evidence="1" id="KW-0812">Transmembrane</keyword>
<name>A0A7X8SHH4_9BACT</name>
<organism evidence="2 3">
    <name type="scientific">Flammeovirga agarivorans</name>
    <dbReference type="NCBI Taxonomy" id="2726742"/>
    <lineage>
        <taxon>Bacteria</taxon>
        <taxon>Pseudomonadati</taxon>
        <taxon>Bacteroidota</taxon>
        <taxon>Cytophagia</taxon>
        <taxon>Cytophagales</taxon>
        <taxon>Flammeovirgaceae</taxon>
        <taxon>Flammeovirga</taxon>
    </lineage>
</organism>
<feature type="transmembrane region" description="Helical" evidence="1">
    <location>
        <begin position="75"/>
        <end position="96"/>
    </location>
</feature>
<evidence type="ECO:0000256" key="1">
    <source>
        <dbReference type="SAM" id="Phobius"/>
    </source>
</evidence>
<dbReference type="EMBL" id="JABAIL010000001">
    <property type="protein sequence ID" value="NLR90237.1"/>
    <property type="molecule type" value="Genomic_DNA"/>
</dbReference>
<sequence>MNEKEVRIFFGIGGLITFCSGLMSVLSPFRQHLLPYGIDTSMAASSHLIPEQIGLTVLIVGVLMMLSMIKNGFRIPIAIYVCLLKLYMIITIVFLMNQTHVIMDTYKFALFFDSMICLYGAYFLSTYNRDFAE</sequence>
<evidence type="ECO:0000313" key="3">
    <source>
        <dbReference type="Proteomes" id="UP000585050"/>
    </source>
</evidence>
<keyword evidence="3" id="KW-1185">Reference proteome</keyword>
<feature type="transmembrane region" description="Helical" evidence="1">
    <location>
        <begin position="48"/>
        <end position="69"/>
    </location>
</feature>